<reference evidence="1 2" key="1">
    <citation type="journal article" date="2014" name="Nature">
        <title>Sequential evolution of bacterial morphology by co-option of a developmental regulator.</title>
        <authorList>
            <person name="Jiang C."/>
            <person name="Brown P.J."/>
            <person name="Ducret A."/>
            <person name="Brun Y.V."/>
        </authorList>
    </citation>
    <scope>NUCLEOTIDE SEQUENCE [LARGE SCALE GENOMIC DNA]</scope>
    <source>
        <strain evidence="1 2">DSM 16100</strain>
    </source>
</reference>
<dbReference type="InterPro" id="IPR015018">
    <property type="entry name" value="DUF1905"/>
</dbReference>
<protein>
    <recommendedName>
        <fullName evidence="3">DUF1905 domain-containing protein</fullName>
    </recommendedName>
</protein>
<gene>
    <name evidence="1" type="ORF">ABENE_03200</name>
</gene>
<evidence type="ECO:0008006" key="3">
    <source>
        <dbReference type="Google" id="ProtNLM"/>
    </source>
</evidence>
<dbReference type="STRING" id="1121022.GCA_000376105_01727"/>
<evidence type="ECO:0000313" key="2">
    <source>
        <dbReference type="Proteomes" id="UP000017837"/>
    </source>
</evidence>
<dbReference type="Proteomes" id="UP000017837">
    <property type="component" value="Unassembled WGS sequence"/>
</dbReference>
<organism evidence="1 2">
    <name type="scientific">Asticcacaulis benevestitus DSM 16100 = ATCC BAA-896</name>
    <dbReference type="NCBI Taxonomy" id="1121022"/>
    <lineage>
        <taxon>Bacteria</taxon>
        <taxon>Pseudomonadati</taxon>
        <taxon>Pseudomonadota</taxon>
        <taxon>Alphaproteobacteria</taxon>
        <taxon>Caulobacterales</taxon>
        <taxon>Caulobacteraceae</taxon>
        <taxon>Asticcacaulis</taxon>
    </lineage>
</organism>
<name>V4Q0I1_9CAUL</name>
<dbReference type="RefSeq" id="WP_018081394.1">
    <property type="nucleotide sequence ID" value="NZ_AQWM01000005.1"/>
</dbReference>
<dbReference type="AlphaFoldDB" id="V4Q0I1"/>
<proteinExistence type="predicted"/>
<accession>V4Q0I1</accession>
<dbReference type="eggNOG" id="ENOG5032YNP">
    <property type="taxonomic scope" value="Bacteria"/>
</dbReference>
<evidence type="ECO:0000313" key="1">
    <source>
        <dbReference type="EMBL" id="ESQ94111.1"/>
    </source>
</evidence>
<comment type="caution">
    <text evidence="1">The sequence shown here is derived from an EMBL/GenBank/DDBJ whole genome shotgun (WGS) entry which is preliminary data.</text>
</comment>
<dbReference type="OrthoDB" id="9808666at2"/>
<dbReference type="EMBL" id="AWGB01000005">
    <property type="protein sequence ID" value="ESQ94111.1"/>
    <property type="molecule type" value="Genomic_DNA"/>
</dbReference>
<sequence length="96" mass="10546">MSYRFEGKLWRWTGDAPASWIFITLPAEVAFAIKCASENRRAWGSVAIQARIGTTAWRTSLFPDKASGGYLLPVKAAVRKAENLGEGDVTEVEVSL</sequence>
<dbReference type="Pfam" id="PF08922">
    <property type="entry name" value="DUF1905"/>
    <property type="match status" value="1"/>
</dbReference>
<dbReference type="InterPro" id="IPR037079">
    <property type="entry name" value="AF2212/PG0164-like_sf"/>
</dbReference>
<dbReference type="SUPFAM" id="SSF141694">
    <property type="entry name" value="AF2212/PG0164-like"/>
    <property type="match status" value="1"/>
</dbReference>
<dbReference type="PATRIC" id="fig|1121022.4.peg.635"/>
<dbReference type="Gene3D" id="2.40.30.100">
    <property type="entry name" value="AF2212/PG0164-like"/>
    <property type="match status" value="1"/>
</dbReference>
<keyword evidence="2" id="KW-1185">Reference proteome</keyword>